<name>A0A4R9LPT3_9LEPT</name>
<dbReference type="PANTHER" id="PTHR30600">
    <property type="entry name" value="CYTOCHROME C PEROXIDASE-RELATED"/>
    <property type="match status" value="1"/>
</dbReference>
<dbReference type="PIRSF" id="PIRSF028099">
    <property type="entry name" value="DUF1111"/>
    <property type="match status" value="1"/>
</dbReference>
<dbReference type="Proteomes" id="UP000298264">
    <property type="component" value="Unassembled WGS sequence"/>
</dbReference>
<dbReference type="Pfam" id="PF06537">
    <property type="entry name" value="DHOR"/>
    <property type="match status" value="2"/>
</dbReference>
<dbReference type="PROSITE" id="PS51007">
    <property type="entry name" value="CYTC"/>
    <property type="match status" value="1"/>
</dbReference>
<gene>
    <name evidence="6" type="ORF">EHS11_11090</name>
</gene>
<dbReference type="InterPro" id="IPR009056">
    <property type="entry name" value="Cyt_c-like_dom"/>
</dbReference>
<reference evidence="6" key="1">
    <citation type="journal article" date="2019" name="PLoS Negl. Trop. Dis.">
        <title>Revisiting the worldwide diversity of Leptospira species in the environment.</title>
        <authorList>
            <person name="Vincent A.T."/>
            <person name="Schiettekatte O."/>
            <person name="Bourhy P."/>
            <person name="Veyrier F.J."/>
            <person name="Picardeau M."/>
        </authorList>
    </citation>
    <scope>NUCLEOTIDE SEQUENCE [LARGE SCALE GENOMIC DNA]</scope>
    <source>
        <strain evidence="6">201400974</strain>
    </source>
</reference>
<evidence type="ECO:0000313" key="7">
    <source>
        <dbReference type="Proteomes" id="UP000298264"/>
    </source>
</evidence>
<dbReference type="GO" id="GO:0009055">
    <property type="term" value="F:electron transfer activity"/>
    <property type="evidence" value="ECO:0007669"/>
    <property type="project" value="InterPro"/>
</dbReference>
<comment type="caution">
    <text evidence="6">The sequence shown here is derived from an EMBL/GenBank/DDBJ whole genome shotgun (WGS) entry which is preliminary data.</text>
</comment>
<evidence type="ECO:0000259" key="5">
    <source>
        <dbReference type="PROSITE" id="PS51007"/>
    </source>
</evidence>
<dbReference type="OrthoDB" id="9805202at2"/>
<dbReference type="GO" id="GO:0046872">
    <property type="term" value="F:metal ion binding"/>
    <property type="evidence" value="ECO:0007669"/>
    <property type="project" value="UniProtKB-KW"/>
</dbReference>
<dbReference type="InterPro" id="IPR051395">
    <property type="entry name" value="Cytochrome_c_Peroxidase/MauG"/>
</dbReference>
<protein>
    <recommendedName>
        <fullName evidence="5">Cytochrome c domain-containing protein</fullName>
    </recommendedName>
</protein>
<evidence type="ECO:0000256" key="2">
    <source>
        <dbReference type="ARBA" id="ARBA00022723"/>
    </source>
</evidence>
<accession>A0A4R9LPT3</accession>
<dbReference type="GO" id="GO:0004130">
    <property type="term" value="F:cytochrome-c peroxidase activity"/>
    <property type="evidence" value="ECO:0007669"/>
    <property type="project" value="TreeGrafter"/>
</dbReference>
<dbReference type="AlphaFoldDB" id="A0A4R9LPT3"/>
<keyword evidence="2 4" id="KW-0479">Metal-binding</keyword>
<dbReference type="EMBL" id="RQHV01000049">
    <property type="protein sequence ID" value="TGN10097.1"/>
    <property type="molecule type" value="Genomic_DNA"/>
</dbReference>
<keyword evidence="1 4" id="KW-0349">Heme</keyword>
<sequence length="497" mass="53763">MYIYPLLKNVCRLYVLCFFLHCSDPRISLCKGGGVCSVLPGLNENSSGSSDSTIERLLDTVPWEYEDGEELSAGKTMTSMELGERAFLQFGPNSKLSVISEFTIGQSVFDVPWTPGVSASLPDRDGLGPIFHRDSCLGCHEKNGRTFDPDGTRLISSLVRLGVGSGGNNAEANYGNQLQPNGVGGVSAEGNVILGYDTIVGNFGDGTGYTLRSPKIVFSGLNYGGLASDLKTSVRMTQQVIGLGLLESVSEDTILGFADPNDKDKNGISGRPNYIKDLSGSGKSLGRFGWKANAPSLKRQNSAAFLGDLGITNPMFPSQNCTSTQTQCNSATNGGSLEVSEAKVVAITKYMQLVAVPIRRKAYYGNILEGKRMFHWAGCANCHVPKMKTAPTASFQQLASQTIRPFTDLLLHDMGEGLADGKEDGEANGNEWRTAPLWGIGLLETVHGEARYLHDGRARTLMEAILWHGGEAEKSKNFVKNLNQDLRDYLIEYLESL</sequence>
<evidence type="ECO:0000256" key="1">
    <source>
        <dbReference type="ARBA" id="ARBA00022617"/>
    </source>
</evidence>
<evidence type="ECO:0000313" key="6">
    <source>
        <dbReference type="EMBL" id="TGN10097.1"/>
    </source>
</evidence>
<keyword evidence="3 4" id="KW-0408">Iron</keyword>
<dbReference type="PANTHER" id="PTHR30600:SF4">
    <property type="entry name" value="CYTOCHROME C DOMAIN-CONTAINING PROTEIN"/>
    <property type="match status" value="1"/>
</dbReference>
<dbReference type="InterPro" id="IPR010538">
    <property type="entry name" value="DHOR"/>
</dbReference>
<organism evidence="6 7">
    <name type="scientific">Leptospira ilyithenensis</name>
    <dbReference type="NCBI Taxonomy" id="2484901"/>
    <lineage>
        <taxon>Bacteria</taxon>
        <taxon>Pseudomonadati</taxon>
        <taxon>Spirochaetota</taxon>
        <taxon>Spirochaetia</taxon>
        <taxon>Leptospirales</taxon>
        <taxon>Leptospiraceae</taxon>
        <taxon>Leptospira</taxon>
    </lineage>
</organism>
<feature type="domain" description="Cytochrome c" evidence="5">
    <location>
        <begin position="365"/>
        <end position="497"/>
    </location>
</feature>
<evidence type="ECO:0000256" key="3">
    <source>
        <dbReference type="ARBA" id="ARBA00023004"/>
    </source>
</evidence>
<proteinExistence type="predicted"/>
<dbReference type="InterPro" id="IPR036909">
    <property type="entry name" value="Cyt_c-like_dom_sf"/>
</dbReference>
<evidence type="ECO:0000256" key="4">
    <source>
        <dbReference type="PROSITE-ProRule" id="PRU00433"/>
    </source>
</evidence>
<dbReference type="Gene3D" id="1.10.760.10">
    <property type="entry name" value="Cytochrome c-like domain"/>
    <property type="match status" value="1"/>
</dbReference>
<dbReference type="SUPFAM" id="SSF46626">
    <property type="entry name" value="Cytochrome c"/>
    <property type="match status" value="1"/>
</dbReference>
<keyword evidence="7" id="KW-1185">Reference proteome</keyword>
<dbReference type="GO" id="GO:0020037">
    <property type="term" value="F:heme binding"/>
    <property type="evidence" value="ECO:0007669"/>
    <property type="project" value="InterPro"/>
</dbReference>